<dbReference type="AlphaFoldDB" id="A0A2T2WKE8"/>
<gene>
    <name evidence="1" type="ORF">C7B45_05845</name>
</gene>
<dbReference type="InterPro" id="IPR041720">
    <property type="entry name" value="FbaB-like"/>
</dbReference>
<dbReference type="PANTHER" id="PTHR47916">
    <property type="entry name" value="FRUCTOSE-BISPHOSPHATE ALDOLASE CLASS 1"/>
    <property type="match status" value="1"/>
</dbReference>
<comment type="caution">
    <text evidence="1">The sequence shown here is derived from an EMBL/GenBank/DDBJ whole genome shotgun (WGS) entry which is preliminary data.</text>
</comment>
<dbReference type="GO" id="GO:0004332">
    <property type="term" value="F:fructose-bisphosphate aldolase activity"/>
    <property type="evidence" value="ECO:0007669"/>
    <property type="project" value="InterPro"/>
</dbReference>
<dbReference type="InterPro" id="IPR050456">
    <property type="entry name" value="DeoC/FbaB_aldolase"/>
</dbReference>
<proteinExistence type="predicted"/>
<dbReference type="Proteomes" id="UP000241848">
    <property type="component" value="Unassembled WGS sequence"/>
</dbReference>
<evidence type="ECO:0000313" key="1">
    <source>
        <dbReference type="EMBL" id="PSR22718.1"/>
    </source>
</evidence>
<organism evidence="1 2">
    <name type="scientific">Sulfobacillus acidophilus</name>
    <dbReference type="NCBI Taxonomy" id="53633"/>
    <lineage>
        <taxon>Bacteria</taxon>
        <taxon>Bacillati</taxon>
        <taxon>Bacillota</taxon>
        <taxon>Clostridia</taxon>
        <taxon>Eubacteriales</taxon>
        <taxon>Clostridiales Family XVII. Incertae Sedis</taxon>
        <taxon>Sulfobacillus</taxon>
    </lineage>
</organism>
<dbReference type="EMBL" id="PXYV01000013">
    <property type="protein sequence ID" value="PSR22718.1"/>
    <property type="molecule type" value="Genomic_DNA"/>
</dbReference>
<evidence type="ECO:0000313" key="2">
    <source>
        <dbReference type="Proteomes" id="UP000241848"/>
    </source>
</evidence>
<evidence type="ECO:0008006" key="3">
    <source>
        <dbReference type="Google" id="ProtNLM"/>
    </source>
</evidence>
<protein>
    <recommendedName>
        <fullName evidence="3">Fructose-bisphosphate aldolase</fullName>
    </recommendedName>
</protein>
<reference evidence="1 2" key="1">
    <citation type="journal article" date="2014" name="BMC Genomics">
        <title>Comparison of environmental and isolate Sulfobacillus genomes reveals diverse carbon, sulfur, nitrogen, and hydrogen metabolisms.</title>
        <authorList>
            <person name="Justice N.B."/>
            <person name="Norman A."/>
            <person name="Brown C.T."/>
            <person name="Singh A."/>
            <person name="Thomas B.C."/>
            <person name="Banfield J.F."/>
        </authorList>
    </citation>
    <scope>NUCLEOTIDE SEQUENCE [LARGE SCALE GENOMIC DNA]</scope>
    <source>
        <strain evidence="1">AMDSBA3</strain>
    </source>
</reference>
<name>A0A2T2WKE8_9FIRM</name>
<dbReference type="InterPro" id="IPR002915">
    <property type="entry name" value="DeoC/FbaB/LacD_aldolase"/>
</dbReference>
<dbReference type="PANTHER" id="PTHR47916:SF1">
    <property type="entry name" value="3-HYDROXY-5-PHOSPHONOOXYPENTANE-2,4-DIONE THIOLASE"/>
    <property type="match status" value="1"/>
</dbReference>
<dbReference type="InterPro" id="IPR013785">
    <property type="entry name" value="Aldolase_TIM"/>
</dbReference>
<dbReference type="Pfam" id="PF01791">
    <property type="entry name" value="DeoC"/>
    <property type="match status" value="1"/>
</dbReference>
<dbReference type="Gene3D" id="3.20.20.70">
    <property type="entry name" value="Aldolase class I"/>
    <property type="match status" value="1"/>
</dbReference>
<accession>A0A2T2WKE8</accession>
<dbReference type="SMART" id="SM01133">
    <property type="entry name" value="DeoC"/>
    <property type="match status" value="1"/>
</dbReference>
<dbReference type="SUPFAM" id="SSF51569">
    <property type="entry name" value="Aldolase"/>
    <property type="match status" value="1"/>
</dbReference>
<sequence>MSGWEYRMGRIFQSDGRTVILPVDHGVTLGHVVGLQDPASTVENLLMSSPDAILLNRGLARVAGKSLNHLRAPARILNVDNVFLNDDSLVHESIASIQAAVVEGYDAVKTLLPWDGTIRERMDSCRLVSELIDESRQWQIPIIVEPTFLRESHPVGKSLSDCVRVAFELGADILKIPYPGSLEVLGQWVESFKVPLVLLGGPDAGSDEAVLHFVKQSMSIGVKGVAIGRKVWQRPMPEARDFMRELVSVVHGNL</sequence>
<dbReference type="PIRSF" id="PIRSF038992">
    <property type="entry name" value="Aldolase_Ia"/>
    <property type="match status" value="1"/>
</dbReference>